<dbReference type="Pfam" id="PF01066">
    <property type="entry name" value="CDP-OH_P_transf"/>
    <property type="match status" value="1"/>
</dbReference>
<feature type="compositionally biased region" description="Polar residues" evidence="1">
    <location>
        <begin position="1"/>
        <end position="15"/>
    </location>
</feature>
<protein>
    <submittedName>
        <fullName evidence="2">CDP-alcohol phosphatidyltransferase family protein</fullName>
    </submittedName>
</protein>
<proteinExistence type="predicted"/>
<reference evidence="2 3" key="1">
    <citation type="submission" date="2019-04" db="EMBL/GenBank/DDBJ databases">
        <title>Saccharibacteria TM7 genomes.</title>
        <authorList>
            <person name="Bor B."/>
            <person name="He X."/>
            <person name="Chen T."/>
            <person name="Dewhirst F.E."/>
        </authorList>
    </citation>
    <scope>NUCLEOTIDE SEQUENCE [LARGE SCALE GENOMIC DNA]</scope>
    <source>
        <strain evidence="2 3">BB001</strain>
    </source>
</reference>
<dbReference type="EMBL" id="CP040004">
    <property type="protein sequence ID" value="QCT42151.1"/>
    <property type="molecule type" value="Genomic_DNA"/>
</dbReference>
<dbReference type="GO" id="GO:0008654">
    <property type="term" value="P:phospholipid biosynthetic process"/>
    <property type="evidence" value="ECO:0007669"/>
    <property type="project" value="InterPro"/>
</dbReference>
<gene>
    <name evidence="2" type="ORF">FBF37_01535</name>
</gene>
<dbReference type="KEGG" id="nft:FBF37_01535"/>
<feature type="region of interest" description="Disordered" evidence="1">
    <location>
        <begin position="1"/>
        <end position="25"/>
    </location>
</feature>
<keyword evidence="2" id="KW-0808">Transferase</keyword>
<name>A0A4P9A2Y9_9BACT</name>
<dbReference type="InterPro" id="IPR043130">
    <property type="entry name" value="CDP-OH_PTrfase_TM_dom"/>
</dbReference>
<keyword evidence="3" id="KW-1185">Reference proteome</keyword>
<dbReference type="InterPro" id="IPR000462">
    <property type="entry name" value="CDP-OH_P_trans"/>
</dbReference>
<dbReference type="Proteomes" id="UP000310639">
    <property type="component" value="Chromosome"/>
</dbReference>
<evidence type="ECO:0000313" key="3">
    <source>
        <dbReference type="Proteomes" id="UP000310639"/>
    </source>
</evidence>
<sequence>MILSMNTERQPQFRPTKSPEEQPISDDILTIPNVITAVGGMLSLYGINNADSLKGMAALVAGELSDKLDGSLANALNQRSKLGIKLDPIRDKIVGAAALLKLSQEDPTSKAMVATIAGLESTKAIATAVAECKHKQLPGEREPLRPTQAGRVSSALLAATTTLLIIGKSAESLGHQKAAKTLKGLGKLSFAGYLPAAGVAAGQYVKRARDLMDSNQK</sequence>
<dbReference type="GO" id="GO:0016780">
    <property type="term" value="F:phosphotransferase activity, for other substituted phosphate groups"/>
    <property type="evidence" value="ECO:0007669"/>
    <property type="project" value="InterPro"/>
</dbReference>
<dbReference type="OrthoDB" id="9796672at2"/>
<dbReference type="GO" id="GO:0016020">
    <property type="term" value="C:membrane"/>
    <property type="evidence" value="ECO:0007669"/>
    <property type="project" value="InterPro"/>
</dbReference>
<evidence type="ECO:0000256" key="1">
    <source>
        <dbReference type="SAM" id="MobiDB-lite"/>
    </source>
</evidence>
<organism evidence="2 3">
    <name type="scientific">Candidatus Nanosynbacter featherlites</name>
    <dbReference type="NCBI Taxonomy" id="2572088"/>
    <lineage>
        <taxon>Bacteria</taxon>
        <taxon>Candidatus Saccharimonadota</taxon>
        <taxon>Candidatus Saccharimonadia</taxon>
        <taxon>Candidatus Nanosynbacterales</taxon>
        <taxon>Candidatus Nanosynbacteraceae</taxon>
        <taxon>Candidatus Nanosynbacter</taxon>
    </lineage>
</organism>
<dbReference type="AlphaFoldDB" id="A0A4P9A2Y9"/>
<evidence type="ECO:0000313" key="2">
    <source>
        <dbReference type="EMBL" id="QCT42151.1"/>
    </source>
</evidence>
<dbReference type="Gene3D" id="1.20.120.1760">
    <property type="match status" value="1"/>
</dbReference>
<accession>A0A4P9A2Y9</accession>